<name>A0A9X9X435_9PROT</name>
<dbReference type="EMBL" id="JAAEDM010000120">
    <property type="protein sequence ID" value="MBR0674164.1"/>
    <property type="molecule type" value="Genomic_DNA"/>
</dbReference>
<dbReference type="InterPro" id="IPR003710">
    <property type="entry name" value="ApbA"/>
</dbReference>
<dbReference type="EC" id="1.1.1.169" evidence="3 10"/>
<comment type="similarity">
    <text evidence="2 10">Belongs to the ketopantoate reductase family.</text>
</comment>
<evidence type="ECO:0000256" key="5">
    <source>
        <dbReference type="ARBA" id="ARBA00022655"/>
    </source>
</evidence>
<evidence type="ECO:0000256" key="1">
    <source>
        <dbReference type="ARBA" id="ARBA00004994"/>
    </source>
</evidence>
<dbReference type="PANTHER" id="PTHR43765">
    <property type="entry name" value="2-DEHYDROPANTOATE 2-REDUCTASE-RELATED"/>
    <property type="match status" value="1"/>
</dbReference>
<dbReference type="InterPro" id="IPR013332">
    <property type="entry name" value="KPR_N"/>
</dbReference>
<feature type="domain" description="Ketopantoate reductase N-terminal" evidence="11">
    <location>
        <begin position="4"/>
        <end position="147"/>
    </location>
</feature>
<dbReference type="InterPro" id="IPR036291">
    <property type="entry name" value="NAD(P)-bd_dom_sf"/>
</dbReference>
<feature type="domain" description="Ketopantoate reductase C-terminal" evidence="12">
    <location>
        <begin position="172"/>
        <end position="293"/>
    </location>
</feature>
<dbReference type="InterPro" id="IPR013752">
    <property type="entry name" value="KPA_reductase"/>
</dbReference>
<evidence type="ECO:0000256" key="7">
    <source>
        <dbReference type="ARBA" id="ARBA00023002"/>
    </source>
</evidence>
<dbReference type="Gene3D" id="1.10.1040.10">
    <property type="entry name" value="N-(1-d-carboxylethyl)-l-norvaline Dehydrogenase, domain 2"/>
    <property type="match status" value="1"/>
</dbReference>
<evidence type="ECO:0000313" key="14">
    <source>
        <dbReference type="Proteomes" id="UP001138751"/>
    </source>
</evidence>
<evidence type="ECO:0000259" key="11">
    <source>
        <dbReference type="Pfam" id="PF02558"/>
    </source>
</evidence>
<evidence type="ECO:0000256" key="10">
    <source>
        <dbReference type="RuleBase" id="RU362068"/>
    </source>
</evidence>
<dbReference type="Pfam" id="PF08546">
    <property type="entry name" value="ApbA_C"/>
    <property type="match status" value="1"/>
</dbReference>
<proteinExistence type="inferred from homology"/>
<comment type="function">
    <text evidence="10">Catalyzes the NADPH-dependent reduction of ketopantoate into pantoic acid.</text>
</comment>
<comment type="caution">
    <text evidence="13">The sequence shown here is derived from an EMBL/GenBank/DDBJ whole genome shotgun (WGS) entry which is preliminary data.</text>
</comment>
<comment type="pathway">
    <text evidence="1 10">Cofactor biosynthesis; (R)-pantothenate biosynthesis; (R)-pantoate from 3-methyl-2-oxobutanoate: step 2/2.</text>
</comment>
<evidence type="ECO:0000256" key="3">
    <source>
        <dbReference type="ARBA" id="ARBA00013014"/>
    </source>
</evidence>
<dbReference type="FunFam" id="1.10.1040.10:FF:000017">
    <property type="entry name" value="2-dehydropantoate 2-reductase"/>
    <property type="match status" value="1"/>
</dbReference>
<protein>
    <recommendedName>
        <fullName evidence="4 10">2-dehydropantoate 2-reductase</fullName>
        <ecNumber evidence="3 10">1.1.1.169</ecNumber>
    </recommendedName>
    <alternativeName>
        <fullName evidence="8 10">Ketopantoate reductase</fullName>
    </alternativeName>
</protein>
<keyword evidence="7 10" id="KW-0560">Oxidoreductase</keyword>
<dbReference type="AlphaFoldDB" id="A0A9X9X435"/>
<accession>A0A9X9X435</accession>
<keyword evidence="6 10" id="KW-0521">NADP</keyword>
<evidence type="ECO:0000259" key="12">
    <source>
        <dbReference type="Pfam" id="PF08546"/>
    </source>
</evidence>
<keyword evidence="14" id="KW-1185">Reference proteome</keyword>
<dbReference type="InterPro" id="IPR050838">
    <property type="entry name" value="Ketopantoate_reductase"/>
</dbReference>
<gene>
    <name evidence="13" type="ORF">GXW76_23535</name>
</gene>
<dbReference type="InterPro" id="IPR008927">
    <property type="entry name" value="6-PGluconate_DH-like_C_sf"/>
</dbReference>
<dbReference type="GO" id="GO:0015940">
    <property type="term" value="P:pantothenate biosynthetic process"/>
    <property type="evidence" value="ECO:0007669"/>
    <property type="project" value="UniProtKB-KW"/>
</dbReference>
<dbReference type="InterPro" id="IPR013328">
    <property type="entry name" value="6PGD_dom2"/>
</dbReference>
<dbReference type="RefSeq" id="WP_211864589.1">
    <property type="nucleotide sequence ID" value="NZ_JAAEDM010000120.1"/>
</dbReference>
<dbReference type="NCBIfam" id="TIGR00745">
    <property type="entry name" value="apbA_panE"/>
    <property type="match status" value="1"/>
</dbReference>
<dbReference type="Pfam" id="PF02558">
    <property type="entry name" value="ApbA"/>
    <property type="match status" value="1"/>
</dbReference>
<dbReference type="SUPFAM" id="SSF51735">
    <property type="entry name" value="NAD(P)-binding Rossmann-fold domains"/>
    <property type="match status" value="1"/>
</dbReference>
<evidence type="ECO:0000256" key="2">
    <source>
        <dbReference type="ARBA" id="ARBA00007870"/>
    </source>
</evidence>
<dbReference type="SUPFAM" id="SSF48179">
    <property type="entry name" value="6-phosphogluconate dehydrogenase C-terminal domain-like"/>
    <property type="match status" value="1"/>
</dbReference>
<dbReference type="GO" id="GO:0008677">
    <property type="term" value="F:2-dehydropantoate 2-reductase activity"/>
    <property type="evidence" value="ECO:0007669"/>
    <property type="project" value="UniProtKB-EC"/>
</dbReference>
<dbReference type="Gene3D" id="3.40.50.720">
    <property type="entry name" value="NAD(P)-binding Rossmann-like Domain"/>
    <property type="match status" value="1"/>
</dbReference>
<reference evidence="13" key="1">
    <citation type="submission" date="2020-01" db="EMBL/GenBank/DDBJ databases">
        <authorList>
            <person name="Rat A."/>
        </authorList>
    </citation>
    <scope>NUCLEOTIDE SEQUENCE</scope>
    <source>
        <strain evidence="13">LMG 31231</strain>
    </source>
</reference>
<evidence type="ECO:0000313" key="13">
    <source>
        <dbReference type="EMBL" id="MBR0674164.1"/>
    </source>
</evidence>
<evidence type="ECO:0000256" key="8">
    <source>
        <dbReference type="ARBA" id="ARBA00032024"/>
    </source>
</evidence>
<sequence>MKLAVMGAGAIGCFYGGLLARSGASVTLVGRAQHADAIRERGLLLEMGGERHSVPVGVATSAAGLADAELVLFCVKSGDTEKVGAEMAPHLRPDATILSFQNGVDNAARLEVVLGRPVVPVAVYVATEMVGPGHVRHHGRGDLLIGPSGRNEEILALFGAAGIAAQVSENAIGALWGKLVVNCAYNALSALTRLPYGRMIRLEGVEAVMRDVVEECRAVAQAAGVTLPADMLDSVLGLAAMMPAQFSSTAQDLRRGKPTEIDHLNGFVVRKGTELGVPTPVNRLLHTLVKAAETSRS</sequence>
<keyword evidence="5 10" id="KW-0566">Pantothenate biosynthesis</keyword>
<organism evidence="13 14">
    <name type="scientific">Neoroseomonas soli</name>
    <dbReference type="NCBI Taxonomy" id="1081025"/>
    <lineage>
        <taxon>Bacteria</taxon>
        <taxon>Pseudomonadati</taxon>
        <taxon>Pseudomonadota</taxon>
        <taxon>Alphaproteobacteria</taxon>
        <taxon>Acetobacterales</taxon>
        <taxon>Acetobacteraceae</taxon>
        <taxon>Neoroseomonas</taxon>
    </lineage>
</organism>
<reference evidence="13" key="2">
    <citation type="journal article" date="2021" name="Syst. Appl. Microbiol.">
        <title>Roseomonas hellenica sp. nov., isolated from roots of wild-growing Alkanna tinctoria.</title>
        <authorList>
            <person name="Rat A."/>
            <person name="Naranjo H.D."/>
            <person name="Lebbe L."/>
            <person name="Cnockaert M."/>
            <person name="Krigas N."/>
            <person name="Grigoriadou K."/>
            <person name="Maloupa E."/>
            <person name="Willems A."/>
        </authorList>
    </citation>
    <scope>NUCLEOTIDE SEQUENCE</scope>
    <source>
        <strain evidence="13">LMG 31231</strain>
    </source>
</reference>
<evidence type="ECO:0000256" key="4">
    <source>
        <dbReference type="ARBA" id="ARBA00019465"/>
    </source>
</evidence>
<dbReference type="PANTHER" id="PTHR43765:SF2">
    <property type="entry name" value="2-DEHYDROPANTOATE 2-REDUCTASE"/>
    <property type="match status" value="1"/>
</dbReference>
<evidence type="ECO:0000256" key="6">
    <source>
        <dbReference type="ARBA" id="ARBA00022857"/>
    </source>
</evidence>
<dbReference type="GO" id="GO:0005737">
    <property type="term" value="C:cytoplasm"/>
    <property type="evidence" value="ECO:0007669"/>
    <property type="project" value="TreeGrafter"/>
</dbReference>
<dbReference type="GO" id="GO:0050661">
    <property type="term" value="F:NADP binding"/>
    <property type="evidence" value="ECO:0007669"/>
    <property type="project" value="TreeGrafter"/>
</dbReference>
<evidence type="ECO:0000256" key="9">
    <source>
        <dbReference type="ARBA" id="ARBA00048793"/>
    </source>
</evidence>
<comment type="catalytic activity">
    <reaction evidence="9 10">
        <text>(R)-pantoate + NADP(+) = 2-dehydropantoate + NADPH + H(+)</text>
        <dbReference type="Rhea" id="RHEA:16233"/>
        <dbReference type="ChEBI" id="CHEBI:11561"/>
        <dbReference type="ChEBI" id="CHEBI:15378"/>
        <dbReference type="ChEBI" id="CHEBI:15980"/>
        <dbReference type="ChEBI" id="CHEBI:57783"/>
        <dbReference type="ChEBI" id="CHEBI:58349"/>
        <dbReference type="EC" id="1.1.1.169"/>
    </reaction>
</comment>
<dbReference type="Proteomes" id="UP001138751">
    <property type="component" value="Unassembled WGS sequence"/>
</dbReference>